<name>A0ABW7N8U1_9BACT</name>
<accession>A0ABW7N8U1</accession>
<proteinExistence type="predicted"/>
<dbReference type="EMBL" id="JBIPKE010000016">
    <property type="protein sequence ID" value="MFH6983953.1"/>
    <property type="molecule type" value="Genomic_DNA"/>
</dbReference>
<gene>
    <name evidence="1" type="ORF">ACHKAR_10895</name>
</gene>
<dbReference type="RefSeq" id="WP_159582602.1">
    <property type="nucleotide sequence ID" value="NZ_JBIPKE010000016.1"/>
</dbReference>
<sequence>MRNFLLPVLVFILALGCGENRQSTVTLKVYFDLDSLLDRQVALLSEKKVLLSKEVAMDDQKETLELQPGSAEWESEFVIIRDFNLNKSYYVGAYGTAANADYIQYKLEDDIDAPVKVFEVFKANGQVERIVSNYYEDKSIYQHRRNLELTFENGQLSAYQIRGFQKMILKDTIQYTISGKITE</sequence>
<dbReference type="PROSITE" id="PS51257">
    <property type="entry name" value="PROKAR_LIPOPROTEIN"/>
    <property type="match status" value="1"/>
</dbReference>
<reference evidence="1 2" key="1">
    <citation type="journal article" date="2013" name="Int. J. Syst. Evol. Microbiol.">
        <title>Marinoscillum luteum sp. nov., isolated from marine sediment.</title>
        <authorList>
            <person name="Cha I.T."/>
            <person name="Park S.J."/>
            <person name="Kim S.J."/>
            <person name="Kim J.G."/>
            <person name="Jung M.Y."/>
            <person name="Shin K.S."/>
            <person name="Kwon K.K."/>
            <person name="Yang S.H."/>
            <person name="Seo Y.S."/>
            <person name="Rhee S.K."/>
        </authorList>
    </citation>
    <scope>NUCLEOTIDE SEQUENCE [LARGE SCALE GENOMIC DNA]</scope>
    <source>
        <strain evidence="1 2">KCTC 23939</strain>
    </source>
</reference>
<evidence type="ECO:0008006" key="3">
    <source>
        <dbReference type="Google" id="ProtNLM"/>
    </source>
</evidence>
<organism evidence="1 2">
    <name type="scientific">Marinoscillum luteum</name>
    <dbReference type="NCBI Taxonomy" id="861051"/>
    <lineage>
        <taxon>Bacteria</taxon>
        <taxon>Pseudomonadati</taxon>
        <taxon>Bacteroidota</taxon>
        <taxon>Cytophagia</taxon>
        <taxon>Cytophagales</taxon>
        <taxon>Reichenbachiellaceae</taxon>
        <taxon>Marinoscillum</taxon>
    </lineage>
</organism>
<evidence type="ECO:0000313" key="2">
    <source>
        <dbReference type="Proteomes" id="UP001610063"/>
    </source>
</evidence>
<dbReference type="Proteomes" id="UP001610063">
    <property type="component" value="Unassembled WGS sequence"/>
</dbReference>
<comment type="caution">
    <text evidence="1">The sequence shown here is derived from an EMBL/GenBank/DDBJ whole genome shotgun (WGS) entry which is preliminary data.</text>
</comment>
<evidence type="ECO:0000313" key="1">
    <source>
        <dbReference type="EMBL" id="MFH6983953.1"/>
    </source>
</evidence>
<keyword evidence="2" id="KW-1185">Reference proteome</keyword>
<protein>
    <recommendedName>
        <fullName evidence="3">Lipoprotein</fullName>
    </recommendedName>
</protein>